<gene>
    <name evidence="1" type="ORF">EJA05_09760</name>
</gene>
<dbReference type="EMBL" id="CP034338">
    <property type="protein sequence ID" value="AZL68007.1"/>
    <property type="molecule type" value="Genomic_DNA"/>
</dbReference>
<dbReference type="Proteomes" id="UP000268230">
    <property type="component" value="Chromosome"/>
</dbReference>
<protein>
    <submittedName>
        <fullName evidence="1">Uncharacterized protein</fullName>
    </submittedName>
</protein>
<evidence type="ECO:0000313" key="2">
    <source>
        <dbReference type="Proteomes" id="UP000268230"/>
    </source>
</evidence>
<reference evidence="1 2" key="1">
    <citation type="submission" date="2018-12" db="EMBL/GenBank/DDBJ databases">
        <authorList>
            <person name="Li S."/>
            <person name="Yang R."/>
            <person name="Chen G."/>
            <person name="Zou L."/>
            <person name="Zhang C."/>
            <person name="Chen Y."/>
            <person name="Liu Z."/>
            <person name="Li Y."/>
            <person name="Yan Y."/>
            <person name="Huang M."/>
            <person name="Chen T."/>
        </authorList>
    </citation>
    <scope>NUCLEOTIDE SEQUENCE [LARGE SCALE GENOMIC DNA]</scope>
    <source>
        <strain evidence="1 2">1257</strain>
    </source>
</reference>
<organism evidence="1 2">
    <name type="scientific">Pseudomonas entomophila</name>
    <dbReference type="NCBI Taxonomy" id="312306"/>
    <lineage>
        <taxon>Bacteria</taxon>
        <taxon>Pseudomonadati</taxon>
        <taxon>Pseudomonadota</taxon>
        <taxon>Gammaproteobacteria</taxon>
        <taxon>Pseudomonadales</taxon>
        <taxon>Pseudomonadaceae</taxon>
        <taxon>Pseudomonas</taxon>
    </lineage>
</organism>
<dbReference type="AlphaFoldDB" id="A0A3S8UI86"/>
<dbReference type="KEGG" id="pory:EJA05_09760"/>
<sequence length="94" mass="10510">MIEFDHAIGIAAENLHKLVASAMHVQLEEALLSPDESTYHITYSYQLDPAPLNVDADSTSPLRQLAKIMGTRREHKVFLIDAASGKFKGFRNKE</sequence>
<evidence type="ECO:0000313" key="1">
    <source>
        <dbReference type="EMBL" id="AZL68007.1"/>
    </source>
</evidence>
<name>A0A3S8UI86_9PSED</name>
<proteinExistence type="predicted"/>
<accession>A0A3S8UI86</accession>